<evidence type="ECO:0000256" key="1">
    <source>
        <dbReference type="SAM" id="Phobius"/>
    </source>
</evidence>
<reference evidence="2" key="1">
    <citation type="submission" date="2023-05" db="EMBL/GenBank/DDBJ databases">
        <authorList>
            <consortium name="Clinical and Environmental Microbiology Branch: Whole genome sequencing antimicrobial resistance pathogens in the healthcare setting"/>
        </authorList>
    </citation>
    <scope>NUCLEOTIDE SEQUENCE</scope>
    <source>
        <strain evidence="2">2023GN-00287</strain>
    </source>
</reference>
<name>A0AAN4IGQ1_CITFR</name>
<proteinExistence type="predicted"/>
<keyword evidence="1" id="KW-1133">Transmembrane helix</keyword>
<comment type="caution">
    <text evidence="2">The sequence shown here is derived from an EMBL/GenBank/DDBJ whole genome shotgun (WGS) entry which is preliminary data.</text>
</comment>
<dbReference type="Proteomes" id="UP001279522">
    <property type="component" value="Unassembled WGS sequence"/>
</dbReference>
<dbReference type="RefSeq" id="WP_168188465.1">
    <property type="nucleotide sequence ID" value="NZ_CP047279.1"/>
</dbReference>
<accession>A0AAN4IGQ1</accession>
<keyword evidence="1" id="KW-0472">Membrane</keyword>
<dbReference type="EMBL" id="ABOSXX010000027">
    <property type="protein sequence ID" value="ELV3681622.1"/>
    <property type="molecule type" value="Genomic_DNA"/>
</dbReference>
<protein>
    <submittedName>
        <fullName evidence="2">Uncharacterized protein</fullName>
    </submittedName>
</protein>
<feature type="transmembrane region" description="Helical" evidence="1">
    <location>
        <begin position="6"/>
        <end position="24"/>
    </location>
</feature>
<gene>
    <name evidence="2" type="ORF">SGX49_004106</name>
</gene>
<evidence type="ECO:0000313" key="3">
    <source>
        <dbReference type="Proteomes" id="UP001279522"/>
    </source>
</evidence>
<sequence length="57" mass="6861">MKLEMAIGLFIFAVFVLSLIQILIRMHCKKINQKKDKALSEFRSRREEVERKARRQL</sequence>
<keyword evidence="1" id="KW-0812">Transmembrane</keyword>
<dbReference type="AlphaFoldDB" id="A0AAN4IGQ1"/>
<evidence type="ECO:0000313" key="2">
    <source>
        <dbReference type="EMBL" id="ELV3681622.1"/>
    </source>
</evidence>
<organism evidence="2 3">
    <name type="scientific">Citrobacter freundii</name>
    <dbReference type="NCBI Taxonomy" id="546"/>
    <lineage>
        <taxon>Bacteria</taxon>
        <taxon>Pseudomonadati</taxon>
        <taxon>Pseudomonadota</taxon>
        <taxon>Gammaproteobacteria</taxon>
        <taxon>Enterobacterales</taxon>
        <taxon>Enterobacteriaceae</taxon>
        <taxon>Citrobacter</taxon>
        <taxon>Citrobacter freundii complex</taxon>
    </lineage>
</organism>